<reference evidence="2 3" key="1">
    <citation type="submission" date="2020-01" db="EMBL/GenBank/DDBJ databases">
        <authorList>
            <consortium name="DOE Joint Genome Institute"/>
            <person name="Haridas S."/>
            <person name="Albert R."/>
            <person name="Binder M."/>
            <person name="Bloem J."/>
            <person name="Labutti K."/>
            <person name="Salamov A."/>
            <person name="Andreopoulos B."/>
            <person name="Baker S.E."/>
            <person name="Barry K."/>
            <person name="Bills G."/>
            <person name="Bluhm B.H."/>
            <person name="Cannon C."/>
            <person name="Castanera R."/>
            <person name="Culley D.E."/>
            <person name="Daum C."/>
            <person name="Ezra D."/>
            <person name="Gonzalez J.B."/>
            <person name="Henrissat B."/>
            <person name="Kuo A."/>
            <person name="Liang C."/>
            <person name="Lipzen A."/>
            <person name="Lutzoni F."/>
            <person name="Magnuson J."/>
            <person name="Mondo S."/>
            <person name="Nolan M."/>
            <person name="Ohm R."/>
            <person name="Pangilinan J."/>
            <person name="Park H.-J.H."/>
            <person name="Ramirez L."/>
            <person name="Alfaro M."/>
            <person name="Sun H."/>
            <person name="Tritt A."/>
            <person name="Yoshinaga Y."/>
            <person name="Zwiers L.-H.L."/>
            <person name="Turgeon B.G."/>
            <person name="Goodwin S.B."/>
            <person name="Spatafora J.W."/>
            <person name="Crous P.W."/>
            <person name="Grigoriev I.V."/>
        </authorList>
    </citation>
    <scope>NUCLEOTIDE SEQUENCE [LARGE SCALE GENOMIC DNA]</scope>
    <source>
        <strain evidence="2 3">CBS 611.86</strain>
    </source>
</reference>
<dbReference type="EMBL" id="JAADJZ010000003">
    <property type="protein sequence ID" value="KAF2876087.1"/>
    <property type="molecule type" value="Genomic_DNA"/>
</dbReference>
<name>A0A7C8IMA6_9PLEO</name>
<organism evidence="2 3">
    <name type="scientific">Massariosphaeria phaeospora</name>
    <dbReference type="NCBI Taxonomy" id="100035"/>
    <lineage>
        <taxon>Eukaryota</taxon>
        <taxon>Fungi</taxon>
        <taxon>Dikarya</taxon>
        <taxon>Ascomycota</taxon>
        <taxon>Pezizomycotina</taxon>
        <taxon>Dothideomycetes</taxon>
        <taxon>Pleosporomycetidae</taxon>
        <taxon>Pleosporales</taxon>
        <taxon>Pleosporales incertae sedis</taxon>
        <taxon>Massariosphaeria</taxon>
    </lineage>
</organism>
<dbReference type="InterPro" id="IPR001214">
    <property type="entry name" value="SET_dom"/>
</dbReference>
<sequence length="737" mass="82606">MDVHDVTSGHFQQLANQKELLQQATKRRGQRPRDRKSREETYLRFMMARRQVLAKKESRHMLHTSFIPPAYLPSSTSLAELRAIFIRDLQLEIHHRGTYLILRAITPPYRLTSIVAIGEDEMGDAIMLQLYQQEQENVREATEVVDAGMILLIKEPYFKVTASGDYSVRVDHLSDIVHIESDDLMVPAGWRQRIIEIDRTAESLKLDGNAFVKQGKYWKAIKEYSAALLQPATPEEVEIIKRNRSLALLKTKQFDAALSDTGYPHFGSSPSEKALFRAAEALYFLGRFSESCTVLEDLGTNFQGNKQALALLARARNRVSEQETGQYNFNLLQAEAKGLCPPHIDHATYIGPVDIRKTVKKGRGMFVTKAVKAGDLILCEKAFAHAHVAENNKSNSRITVLMAIDTMKSYLGGQADLIRVIAQKLYRNPSLAPAFKKLHHREYETVSTSSVDSVPIVDTFLVERIMEINIFGCPLSSLDIHKDVMYNQAKESKKWDAHHSCGVWTFASYINHSCTSNARRSFIGDMMIVRATQDLQPDTEVTFWYHSPEGTSAKALQEKFKNWDFVCECDMCKVAGTTPATVVAQREEILKAMKCILDAEAGFQPAKLQHLINALDNTYTRAAHDVPRLLVWDPQLLIARCYITQLNPGKAIEAVGKVLVALGFVVVGADASSTGFTITKWGFAMDHLVEALLHARTAFNGLGKTAKAGQAEEYAKTMYRIVVGEDTSFAATHSAYL</sequence>
<dbReference type="InterPro" id="IPR046341">
    <property type="entry name" value="SET_dom_sf"/>
</dbReference>
<feature type="domain" description="SET" evidence="1">
    <location>
        <begin position="351"/>
        <end position="546"/>
    </location>
</feature>
<accession>A0A7C8IMA6</accession>
<dbReference type="InterPro" id="IPR053209">
    <property type="entry name" value="Gramillin-biosynth_MTr"/>
</dbReference>
<proteinExistence type="predicted"/>
<dbReference type="AlphaFoldDB" id="A0A7C8IMA6"/>
<gene>
    <name evidence="2" type="ORF">BDV95DRAFT_482850</name>
</gene>
<dbReference type="Gene3D" id="1.25.40.10">
    <property type="entry name" value="Tetratricopeptide repeat domain"/>
    <property type="match status" value="1"/>
</dbReference>
<protein>
    <recommendedName>
        <fullName evidence="1">SET domain-containing protein</fullName>
    </recommendedName>
</protein>
<dbReference type="Proteomes" id="UP000481861">
    <property type="component" value="Unassembled WGS sequence"/>
</dbReference>
<dbReference type="PANTHER" id="PTHR47643">
    <property type="entry name" value="TPR DOMAIN PROTEIN (AFU_ORTHOLOGUE AFUA_5G12710)"/>
    <property type="match status" value="1"/>
</dbReference>
<dbReference type="Gene3D" id="2.170.270.10">
    <property type="entry name" value="SET domain"/>
    <property type="match status" value="1"/>
</dbReference>
<dbReference type="InterPro" id="IPR011990">
    <property type="entry name" value="TPR-like_helical_dom_sf"/>
</dbReference>
<dbReference type="PANTHER" id="PTHR47643:SF2">
    <property type="entry name" value="TPR DOMAIN PROTEIN (AFU_ORTHOLOGUE AFUA_5G12710)"/>
    <property type="match status" value="1"/>
</dbReference>
<dbReference type="SUPFAM" id="SSF48452">
    <property type="entry name" value="TPR-like"/>
    <property type="match status" value="1"/>
</dbReference>
<dbReference type="OrthoDB" id="438641at2759"/>
<dbReference type="PROSITE" id="PS50280">
    <property type="entry name" value="SET"/>
    <property type="match status" value="1"/>
</dbReference>
<keyword evidence="3" id="KW-1185">Reference proteome</keyword>
<evidence type="ECO:0000259" key="1">
    <source>
        <dbReference type="PROSITE" id="PS50280"/>
    </source>
</evidence>
<comment type="caution">
    <text evidence="2">The sequence shown here is derived from an EMBL/GenBank/DDBJ whole genome shotgun (WGS) entry which is preliminary data.</text>
</comment>
<dbReference type="SUPFAM" id="SSF82199">
    <property type="entry name" value="SET domain"/>
    <property type="match status" value="1"/>
</dbReference>
<evidence type="ECO:0000313" key="3">
    <source>
        <dbReference type="Proteomes" id="UP000481861"/>
    </source>
</evidence>
<dbReference type="Pfam" id="PF00856">
    <property type="entry name" value="SET"/>
    <property type="match status" value="1"/>
</dbReference>
<evidence type="ECO:0000313" key="2">
    <source>
        <dbReference type="EMBL" id="KAF2876087.1"/>
    </source>
</evidence>